<dbReference type="AlphaFoldDB" id="A0A9D7SRP8"/>
<gene>
    <name evidence="1" type="ORF">IPP15_05360</name>
</gene>
<proteinExistence type="predicted"/>
<reference evidence="1 2" key="1">
    <citation type="submission" date="2020-10" db="EMBL/GenBank/DDBJ databases">
        <title>Connecting structure to function with the recovery of over 1000 high-quality activated sludge metagenome-assembled genomes encoding full-length rRNA genes using long-read sequencing.</title>
        <authorList>
            <person name="Singleton C.M."/>
            <person name="Petriglieri F."/>
            <person name="Kristensen J.M."/>
            <person name="Kirkegaard R.H."/>
            <person name="Michaelsen T.Y."/>
            <person name="Andersen M.H."/>
            <person name="Karst S.M."/>
            <person name="Dueholm M.S."/>
            <person name="Nielsen P.H."/>
            <person name="Albertsen M."/>
        </authorList>
    </citation>
    <scope>NUCLEOTIDE SEQUENCE [LARGE SCALE GENOMIC DNA]</scope>
    <source>
        <strain evidence="1">Ribe_18-Q3-R11-54_MAXAC.273</strain>
    </source>
</reference>
<name>A0A9D7SRP8_9BACT</name>
<comment type="caution">
    <text evidence="1">The sequence shown here is derived from an EMBL/GenBank/DDBJ whole genome shotgun (WGS) entry which is preliminary data.</text>
</comment>
<evidence type="ECO:0000313" key="1">
    <source>
        <dbReference type="EMBL" id="MBK9981843.1"/>
    </source>
</evidence>
<dbReference type="EMBL" id="JADKGY010000001">
    <property type="protein sequence ID" value="MBK9981843.1"/>
    <property type="molecule type" value="Genomic_DNA"/>
</dbReference>
<evidence type="ECO:0000313" key="2">
    <source>
        <dbReference type="Proteomes" id="UP000808337"/>
    </source>
</evidence>
<organism evidence="1 2">
    <name type="scientific">Candidatus Opimibacter skivensis</name>
    <dbReference type="NCBI Taxonomy" id="2982028"/>
    <lineage>
        <taxon>Bacteria</taxon>
        <taxon>Pseudomonadati</taxon>
        <taxon>Bacteroidota</taxon>
        <taxon>Saprospiria</taxon>
        <taxon>Saprospirales</taxon>
        <taxon>Saprospiraceae</taxon>
        <taxon>Candidatus Opimibacter</taxon>
    </lineage>
</organism>
<sequence>MKLLFSIFLSSVILLQSFSSLIILGGYELNKDYITRIFCKNKDKPVLHCNGKCYLENQLTEHQKKEQSPTSKAKEKHEILQFCEKQFAFQFISFACTSVHHSQYVNMPYDEISLSIFHPPSC</sequence>
<accession>A0A9D7SRP8</accession>
<dbReference type="Proteomes" id="UP000808337">
    <property type="component" value="Unassembled WGS sequence"/>
</dbReference>
<protein>
    <submittedName>
        <fullName evidence="1">Uncharacterized protein</fullName>
    </submittedName>
</protein>